<gene>
    <name evidence="7" type="ORF">GCM10023172_29500</name>
</gene>
<evidence type="ECO:0000313" key="8">
    <source>
        <dbReference type="Proteomes" id="UP001501243"/>
    </source>
</evidence>
<evidence type="ECO:0000259" key="6">
    <source>
        <dbReference type="PROSITE" id="PS51007"/>
    </source>
</evidence>
<keyword evidence="5" id="KW-0732">Signal</keyword>
<sequence length="150" mass="15975">MIFKQAFLALALAGGVLSLQAQHRPAPKKTAAKADPAMAASIKRGAVVYKNVCITCHQADGGGVPNMNPPLIKTQYVLGDKARLAHIVLAGLAEPIEIDGNDYKQHMPAQNYLTDQQVADVLTYVRNSFGNKASAVQVAEVKAVRATLPK</sequence>
<evidence type="ECO:0000256" key="5">
    <source>
        <dbReference type="SAM" id="SignalP"/>
    </source>
</evidence>
<keyword evidence="1 4" id="KW-0349">Heme</keyword>
<dbReference type="InterPro" id="IPR051459">
    <property type="entry name" value="Cytochrome_c-type_DH"/>
</dbReference>
<evidence type="ECO:0000256" key="1">
    <source>
        <dbReference type="ARBA" id="ARBA00022617"/>
    </source>
</evidence>
<dbReference type="InterPro" id="IPR036909">
    <property type="entry name" value="Cyt_c-like_dom_sf"/>
</dbReference>
<reference evidence="8" key="1">
    <citation type="journal article" date="2019" name="Int. J. Syst. Evol. Microbiol.">
        <title>The Global Catalogue of Microorganisms (GCM) 10K type strain sequencing project: providing services to taxonomists for standard genome sequencing and annotation.</title>
        <authorList>
            <consortium name="The Broad Institute Genomics Platform"/>
            <consortium name="The Broad Institute Genome Sequencing Center for Infectious Disease"/>
            <person name="Wu L."/>
            <person name="Ma J."/>
        </authorList>
    </citation>
    <scope>NUCLEOTIDE SEQUENCE [LARGE SCALE GENOMIC DNA]</scope>
    <source>
        <strain evidence="8">JCM 17841</strain>
    </source>
</reference>
<keyword evidence="8" id="KW-1185">Reference proteome</keyword>
<evidence type="ECO:0000256" key="2">
    <source>
        <dbReference type="ARBA" id="ARBA00022723"/>
    </source>
</evidence>
<feature type="chain" id="PRO_5045864672" description="Cytochrome c domain-containing protein" evidence="5">
    <location>
        <begin position="22"/>
        <end position="150"/>
    </location>
</feature>
<dbReference type="Pfam" id="PF00034">
    <property type="entry name" value="Cytochrom_C"/>
    <property type="match status" value="1"/>
</dbReference>
<name>A0ABP8QIX6_9BACT</name>
<evidence type="ECO:0000313" key="7">
    <source>
        <dbReference type="EMBL" id="GAA4503887.1"/>
    </source>
</evidence>
<keyword evidence="2 4" id="KW-0479">Metal-binding</keyword>
<dbReference type="Gene3D" id="1.10.760.10">
    <property type="entry name" value="Cytochrome c-like domain"/>
    <property type="match status" value="1"/>
</dbReference>
<accession>A0ABP8QIX6</accession>
<dbReference type="PANTHER" id="PTHR35008">
    <property type="entry name" value="BLL4482 PROTEIN-RELATED"/>
    <property type="match status" value="1"/>
</dbReference>
<dbReference type="SUPFAM" id="SSF46626">
    <property type="entry name" value="Cytochrome c"/>
    <property type="match status" value="1"/>
</dbReference>
<comment type="caution">
    <text evidence="7">The sequence shown here is derived from an EMBL/GenBank/DDBJ whole genome shotgun (WGS) entry which is preliminary data.</text>
</comment>
<keyword evidence="3 4" id="KW-0408">Iron</keyword>
<feature type="signal peptide" evidence="5">
    <location>
        <begin position="1"/>
        <end position="21"/>
    </location>
</feature>
<evidence type="ECO:0000256" key="4">
    <source>
        <dbReference type="PROSITE-ProRule" id="PRU00433"/>
    </source>
</evidence>
<dbReference type="EMBL" id="BAABGQ010000006">
    <property type="protein sequence ID" value="GAA4503887.1"/>
    <property type="molecule type" value="Genomic_DNA"/>
</dbReference>
<protein>
    <recommendedName>
        <fullName evidence="6">Cytochrome c domain-containing protein</fullName>
    </recommendedName>
</protein>
<evidence type="ECO:0000256" key="3">
    <source>
        <dbReference type="ARBA" id="ARBA00023004"/>
    </source>
</evidence>
<dbReference type="PROSITE" id="PS51007">
    <property type="entry name" value="CYTC"/>
    <property type="match status" value="1"/>
</dbReference>
<dbReference type="PANTHER" id="PTHR35008:SF4">
    <property type="entry name" value="BLL4482 PROTEIN"/>
    <property type="match status" value="1"/>
</dbReference>
<organism evidence="7 8">
    <name type="scientific">Hymenobacter ginsengisoli</name>
    <dbReference type="NCBI Taxonomy" id="1051626"/>
    <lineage>
        <taxon>Bacteria</taxon>
        <taxon>Pseudomonadati</taxon>
        <taxon>Bacteroidota</taxon>
        <taxon>Cytophagia</taxon>
        <taxon>Cytophagales</taxon>
        <taxon>Hymenobacteraceae</taxon>
        <taxon>Hymenobacter</taxon>
    </lineage>
</organism>
<dbReference type="InterPro" id="IPR009056">
    <property type="entry name" value="Cyt_c-like_dom"/>
</dbReference>
<proteinExistence type="predicted"/>
<dbReference type="RefSeq" id="WP_208129678.1">
    <property type="nucleotide sequence ID" value="NZ_BAABGQ010000006.1"/>
</dbReference>
<feature type="domain" description="Cytochrome c" evidence="6">
    <location>
        <begin position="40"/>
        <end position="129"/>
    </location>
</feature>
<dbReference type="Proteomes" id="UP001501243">
    <property type="component" value="Unassembled WGS sequence"/>
</dbReference>